<keyword evidence="8" id="KW-0333">Golgi apparatus</keyword>
<dbReference type="Proteomes" id="UP001652621">
    <property type="component" value="Unplaced"/>
</dbReference>
<dbReference type="Pfam" id="PF01762">
    <property type="entry name" value="Galactosyl_T"/>
    <property type="match status" value="1"/>
</dbReference>
<dbReference type="GeneID" id="101894606"/>
<reference evidence="13 14" key="1">
    <citation type="submission" date="2025-05" db="UniProtKB">
        <authorList>
            <consortium name="RefSeq"/>
        </authorList>
    </citation>
    <scope>IDENTIFICATION</scope>
    <source>
        <strain evidence="13 14">Aabys</strain>
        <tissue evidence="13 14">Whole body</tissue>
    </source>
</reference>
<evidence type="ECO:0000256" key="4">
    <source>
        <dbReference type="ARBA" id="ARBA00022679"/>
    </source>
</evidence>
<feature type="region of interest" description="Disordered" evidence="10">
    <location>
        <begin position="359"/>
        <end position="393"/>
    </location>
</feature>
<feature type="region of interest" description="Disordered" evidence="10">
    <location>
        <begin position="194"/>
        <end position="243"/>
    </location>
</feature>
<evidence type="ECO:0000256" key="5">
    <source>
        <dbReference type="ARBA" id="ARBA00022692"/>
    </source>
</evidence>
<organism evidence="12 13">
    <name type="scientific">Musca domestica</name>
    <name type="common">House fly</name>
    <dbReference type="NCBI Taxonomy" id="7370"/>
    <lineage>
        <taxon>Eukaryota</taxon>
        <taxon>Metazoa</taxon>
        <taxon>Ecdysozoa</taxon>
        <taxon>Arthropoda</taxon>
        <taxon>Hexapoda</taxon>
        <taxon>Insecta</taxon>
        <taxon>Pterygota</taxon>
        <taxon>Neoptera</taxon>
        <taxon>Endopterygota</taxon>
        <taxon>Diptera</taxon>
        <taxon>Brachycera</taxon>
        <taxon>Muscomorpha</taxon>
        <taxon>Muscoidea</taxon>
        <taxon>Muscidae</taxon>
        <taxon>Musca</taxon>
    </lineage>
</organism>
<evidence type="ECO:0000256" key="2">
    <source>
        <dbReference type="ARBA" id="ARBA00008661"/>
    </source>
</evidence>
<sequence length="664" mass="72377">MASNMHNTRLLRFLIVVSIVVLTIFIYASYSSTQTLAPPPMRNTAMASLMAFSMANKSSSGAGSNADVFEPVASANVKNNRAAPPYIRYENLPSAGGGGGSHGNDVVVIKKLTHHREPTIDENAIDGGGSDGPGTDVGAAGETGTGGAEDLTLGVGGGVGDDTALDHFNNQNNDLMQEEQYVQAVENNLVNINNSAASAGSGTGAGEMKQQQQQQQQQSPEGQQSQQQQQQQAQQNKISDSDVLIPTSNLQKFIESADKILKNISSQHHVVATADTINKSPDKYYLPLDPNNDDNEILDDNDEAQQPSVIMTIKGGAGDILSNINNKDSEKIADDNKNNNKNEAVKQVASAAISSASAAGAAAAPSSAKTTATTKKAATKVQSADPTQGIPTQQIYEPGHMNEEIDIEQICPNKGDKLKLLILITSAQTHTEARLAIRQTWGHFGTRRDVSTAFILGRTTNATINEALTQENMIYGDLIRGHFIDSYNNLTLKTLSSLEWVDNHCPKAKYILKTDDDMFINVPKLLQFLDAHAKDKRVIYGRLAKKWKPIRNKKSKYYISTGQFNAAVFPPFTTGPAYVLTSDIVHELYVRSLHQVYLKLEDVFTTGIVAQQLGIKRVHVNEFLNRRIAFNPCNIRKSISVHMIKANEQFDLWKKLLDQTTKCK</sequence>
<evidence type="ECO:0000256" key="7">
    <source>
        <dbReference type="ARBA" id="ARBA00022989"/>
    </source>
</evidence>
<evidence type="ECO:0000313" key="14">
    <source>
        <dbReference type="RefSeq" id="XP_058987361.1"/>
    </source>
</evidence>
<evidence type="ECO:0000313" key="15">
    <source>
        <dbReference type="RefSeq" id="XP_058987362.1"/>
    </source>
</evidence>
<feature type="transmembrane region" description="Helical" evidence="11">
    <location>
        <begin position="12"/>
        <end position="30"/>
    </location>
</feature>
<protein>
    <submittedName>
        <fullName evidence="13 14">Uncharacterized protein LOC101894606</fullName>
    </submittedName>
</protein>
<dbReference type="RefSeq" id="XP_058987363.1">
    <property type="nucleotide sequence ID" value="XM_059131380.1"/>
</dbReference>
<comment type="similarity">
    <text evidence="2">Belongs to the glycosyltransferase 31 family.</text>
</comment>
<evidence type="ECO:0000256" key="9">
    <source>
        <dbReference type="ARBA" id="ARBA00023136"/>
    </source>
</evidence>
<feature type="compositionally biased region" description="Low complexity" evidence="10">
    <location>
        <begin position="210"/>
        <end position="235"/>
    </location>
</feature>
<evidence type="ECO:0000313" key="16">
    <source>
        <dbReference type="RefSeq" id="XP_058987363.1"/>
    </source>
</evidence>
<keyword evidence="3" id="KW-0328">Glycosyltransferase</keyword>
<dbReference type="PANTHER" id="PTHR11214:SF379">
    <property type="entry name" value="HEXOSYLTRANSFERASE-RELATED"/>
    <property type="match status" value="1"/>
</dbReference>
<evidence type="ECO:0000256" key="11">
    <source>
        <dbReference type="SAM" id="Phobius"/>
    </source>
</evidence>
<evidence type="ECO:0000313" key="12">
    <source>
        <dbReference type="Proteomes" id="UP001652621"/>
    </source>
</evidence>
<dbReference type="Gene3D" id="3.90.550.50">
    <property type="match status" value="1"/>
</dbReference>
<keyword evidence="12" id="KW-1185">Reference proteome</keyword>
<comment type="subcellular location">
    <subcellularLocation>
        <location evidence="1">Golgi apparatus membrane</location>
        <topology evidence="1">Single-pass type II membrane protein</topology>
    </subcellularLocation>
</comment>
<keyword evidence="7 11" id="KW-1133">Transmembrane helix</keyword>
<dbReference type="PANTHER" id="PTHR11214">
    <property type="entry name" value="BETA-1,3-N-ACETYLGLUCOSAMINYLTRANSFERASE"/>
    <property type="match status" value="1"/>
</dbReference>
<evidence type="ECO:0000256" key="8">
    <source>
        <dbReference type="ARBA" id="ARBA00023034"/>
    </source>
</evidence>
<dbReference type="InterPro" id="IPR002659">
    <property type="entry name" value="Glyco_trans_31"/>
</dbReference>
<evidence type="ECO:0000313" key="13">
    <source>
        <dbReference type="RefSeq" id="XP_058987360.1"/>
    </source>
</evidence>
<evidence type="ECO:0000256" key="1">
    <source>
        <dbReference type="ARBA" id="ARBA00004323"/>
    </source>
</evidence>
<name>A0ABM3VNJ8_MUSDO</name>
<dbReference type="RefSeq" id="XP_058987360.1">
    <property type="nucleotide sequence ID" value="XM_059131377.1"/>
</dbReference>
<keyword evidence="6" id="KW-0735">Signal-anchor</keyword>
<dbReference type="RefSeq" id="XP_058987361.1">
    <property type="nucleotide sequence ID" value="XM_059131378.1"/>
</dbReference>
<feature type="compositionally biased region" description="Low complexity" evidence="10">
    <location>
        <begin position="359"/>
        <end position="384"/>
    </location>
</feature>
<keyword evidence="5 11" id="KW-0812">Transmembrane</keyword>
<feature type="region of interest" description="Disordered" evidence="10">
    <location>
        <begin position="120"/>
        <end position="169"/>
    </location>
</feature>
<evidence type="ECO:0000256" key="3">
    <source>
        <dbReference type="ARBA" id="ARBA00022676"/>
    </source>
</evidence>
<evidence type="ECO:0000256" key="6">
    <source>
        <dbReference type="ARBA" id="ARBA00022968"/>
    </source>
</evidence>
<gene>
    <name evidence="13 14 15 16" type="primary">LOC101894606</name>
</gene>
<keyword evidence="9 11" id="KW-0472">Membrane</keyword>
<accession>A0ABM3VNJ8</accession>
<dbReference type="RefSeq" id="XP_058987362.1">
    <property type="nucleotide sequence ID" value="XM_059131379.1"/>
</dbReference>
<evidence type="ECO:0000256" key="10">
    <source>
        <dbReference type="SAM" id="MobiDB-lite"/>
    </source>
</evidence>
<proteinExistence type="inferred from homology"/>
<keyword evidence="4" id="KW-0808">Transferase</keyword>